<comment type="caution">
    <text evidence="2">The sequence shown here is derived from an EMBL/GenBank/DDBJ whole genome shotgun (WGS) entry which is preliminary data.</text>
</comment>
<evidence type="ECO:0000256" key="1">
    <source>
        <dbReference type="ARBA" id="ARBA00007274"/>
    </source>
</evidence>
<dbReference type="Pfam" id="PF00132">
    <property type="entry name" value="Hexapep"/>
    <property type="match status" value="1"/>
</dbReference>
<reference evidence="2" key="1">
    <citation type="submission" date="2023-06" db="EMBL/GenBank/DDBJ databases">
        <authorList>
            <person name="Zeman M."/>
            <person name="Kubasova T."/>
            <person name="Jahodarova E."/>
            <person name="Nykrynova M."/>
            <person name="Rychlik I."/>
        </authorList>
    </citation>
    <scope>NUCLEOTIDE SEQUENCE</scope>
    <source>
        <strain evidence="2">84_SSukc20</strain>
    </source>
</reference>
<comment type="similarity">
    <text evidence="1">Belongs to the transferase hexapeptide repeat family.</text>
</comment>
<dbReference type="Proteomes" id="UP001167871">
    <property type="component" value="Unassembled WGS sequence"/>
</dbReference>
<dbReference type="SUPFAM" id="SSF51161">
    <property type="entry name" value="Trimeric LpxA-like enzymes"/>
    <property type="match status" value="1"/>
</dbReference>
<evidence type="ECO:0000313" key="3">
    <source>
        <dbReference type="Proteomes" id="UP001167871"/>
    </source>
</evidence>
<evidence type="ECO:0000313" key="2">
    <source>
        <dbReference type="EMBL" id="MDN0048998.1"/>
    </source>
</evidence>
<name>A0ABT7X4I7_9BACE</name>
<dbReference type="PANTHER" id="PTHR43300:SF10">
    <property type="entry name" value="2,3,4,5-TETRAHYDROPYRIDINE-2,6-DICARBOXYLATE N-ACETYLTRANSFERASE"/>
    <property type="match status" value="1"/>
</dbReference>
<accession>A0ABT7X4I7</accession>
<dbReference type="Gene3D" id="2.160.10.10">
    <property type="entry name" value="Hexapeptide repeat proteins"/>
    <property type="match status" value="1"/>
</dbReference>
<dbReference type="EMBL" id="JAUEII010000010">
    <property type="protein sequence ID" value="MDN0048998.1"/>
    <property type="molecule type" value="Genomic_DNA"/>
</dbReference>
<dbReference type="InterPro" id="IPR050179">
    <property type="entry name" value="Trans_hexapeptide_repeat"/>
</dbReference>
<organism evidence="2 3">
    <name type="scientific">Bacteroides gallinaceum</name>
    <dbReference type="NCBI Taxonomy" id="1462571"/>
    <lineage>
        <taxon>Bacteria</taxon>
        <taxon>Pseudomonadati</taxon>
        <taxon>Bacteroidota</taxon>
        <taxon>Bacteroidia</taxon>
        <taxon>Bacteroidales</taxon>
        <taxon>Bacteroidaceae</taxon>
        <taxon>Bacteroides</taxon>
    </lineage>
</organism>
<reference evidence="2" key="2">
    <citation type="submission" date="2024-05" db="EMBL/GenBank/DDBJ databases">
        <title>Identification and characterization of horizontal gene transfer across gut microbiota members of farm animals based on homology search.</title>
        <authorList>
            <person name="Schwarzerova J."/>
            <person name="Nykrynova M."/>
            <person name="Jureckova K."/>
            <person name="Cejkova D."/>
            <person name="Rychlik I."/>
        </authorList>
    </citation>
    <scope>NUCLEOTIDE SEQUENCE</scope>
    <source>
        <strain evidence="2">84_SSukc20</strain>
    </source>
</reference>
<dbReference type="InterPro" id="IPR001451">
    <property type="entry name" value="Hexapep"/>
</dbReference>
<dbReference type="RefSeq" id="WP_301639320.1">
    <property type="nucleotide sequence ID" value="NZ_JAUEII010000010.1"/>
</dbReference>
<dbReference type="PANTHER" id="PTHR43300">
    <property type="entry name" value="ACETYLTRANSFERASE"/>
    <property type="match status" value="1"/>
</dbReference>
<protein>
    <submittedName>
        <fullName evidence="2">DapH/DapD/GlmU-related protein</fullName>
    </submittedName>
</protein>
<sequence>MKISTIKQVLRDAWRGFKLGYLSSRRDRYGYIADSAIVLQPCWCNKSNTFLYEHTSIGEEAKIINSLGHFILKKHSIAAPRLTVICQNHSFFNVGTYPGDKSWSKGEIKDDVIVEDYVWIGANVTLCPGVHIGRGCLVAAGSVCVKAHEYPPYTIIGGNPAKVIKYRFTLEEQIEHERQILPPPRAIEYQILTRNIRKDAGQDTEA</sequence>
<dbReference type="InterPro" id="IPR011004">
    <property type="entry name" value="Trimer_LpxA-like_sf"/>
</dbReference>
<gene>
    <name evidence="2" type="ORF">QVO10_06285</name>
</gene>
<keyword evidence="3" id="KW-1185">Reference proteome</keyword>
<proteinExistence type="inferred from homology"/>